<evidence type="ECO:0000313" key="1">
    <source>
        <dbReference type="EMBL" id="MBW69762.1"/>
    </source>
</evidence>
<organism evidence="1">
    <name type="scientific">Anopheles darlingi</name>
    <name type="common">Mosquito</name>
    <dbReference type="NCBI Taxonomy" id="43151"/>
    <lineage>
        <taxon>Eukaryota</taxon>
        <taxon>Metazoa</taxon>
        <taxon>Ecdysozoa</taxon>
        <taxon>Arthropoda</taxon>
        <taxon>Hexapoda</taxon>
        <taxon>Insecta</taxon>
        <taxon>Pterygota</taxon>
        <taxon>Neoptera</taxon>
        <taxon>Endopterygota</taxon>
        <taxon>Diptera</taxon>
        <taxon>Nematocera</taxon>
        <taxon>Culicoidea</taxon>
        <taxon>Culicidae</taxon>
        <taxon>Anophelinae</taxon>
        <taxon>Anopheles</taxon>
    </lineage>
</organism>
<accession>A0A2M4CWQ0</accession>
<dbReference type="AlphaFoldDB" id="A0A2M4CWQ0"/>
<name>A0A2M4CWQ0_ANODA</name>
<sequence>MGEVVYVWFAPPLGTLLPVPTCSSYSISSCVCIDDPQPSPPPLKTNPPIPIHLLICLHHLHRYYIVRSLPMGCCTLSCFSTTANPAALLHRYRPIAKCHRLF</sequence>
<reference evidence="1" key="1">
    <citation type="submission" date="2018-01" db="EMBL/GenBank/DDBJ databases">
        <title>An insight into the sialome of Amazonian anophelines.</title>
        <authorList>
            <person name="Ribeiro J.M."/>
            <person name="Scarpassa V."/>
            <person name="Calvo E."/>
        </authorList>
    </citation>
    <scope>NUCLEOTIDE SEQUENCE</scope>
</reference>
<dbReference type="EMBL" id="GGFL01005584">
    <property type="protein sequence ID" value="MBW69762.1"/>
    <property type="molecule type" value="Transcribed_RNA"/>
</dbReference>
<proteinExistence type="predicted"/>
<protein>
    <submittedName>
        <fullName evidence="1">Uncharacterized protein</fullName>
    </submittedName>
</protein>